<feature type="region of interest" description="Disordered" evidence="1">
    <location>
        <begin position="493"/>
        <end position="534"/>
    </location>
</feature>
<reference evidence="3 4" key="1">
    <citation type="journal article" date="2012" name="Sci. Rep.">
        <title>Genomic perspectives on the evolution of fungal entomopathogenicity in Beauveria bassiana.</title>
        <authorList>
            <person name="Xiao G."/>
            <person name="Ying S.H."/>
            <person name="Zheng P."/>
            <person name="Wang Z.L."/>
            <person name="Zhang S."/>
            <person name="Xie X.Q."/>
            <person name="Shang Y."/>
            <person name="St Leger R.J."/>
            <person name="Zhao G.P."/>
            <person name="Wang C."/>
            <person name="Feng M.G."/>
        </authorList>
    </citation>
    <scope>NUCLEOTIDE SEQUENCE [LARGE SCALE GENOMIC DNA]</scope>
    <source>
        <strain evidence="3 4">ARSEF 2860</strain>
    </source>
</reference>
<dbReference type="GeneID" id="19884574"/>
<dbReference type="InParanoid" id="J4UUD8"/>
<proteinExistence type="predicted"/>
<accession>J4UUD8</accession>
<dbReference type="OrthoDB" id="6423603at2759"/>
<feature type="region of interest" description="Disordered" evidence="1">
    <location>
        <begin position="48"/>
        <end position="73"/>
    </location>
</feature>
<dbReference type="InterPro" id="IPR024500">
    <property type="entry name" value="DUF3074"/>
</dbReference>
<organism evidence="3 4">
    <name type="scientific">Beauveria bassiana (strain ARSEF 2860)</name>
    <name type="common">White muscardine disease fungus</name>
    <name type="synonym">Tritirachium shiotae</name>
    <dbReference type="NCBI Taxonomy" id="655819"/>
    <lineage>
        <taxon>Eukaryota</taxon>
        <taxon>Fungi</taxon>
        <taxon>Dikarya</taxon>
        <taxon>Ascomycota</taxon>
        <taxon>Pezizomycotina</taxon>
        <taxon>Sordariomycetes</taxon>
        <taxon>Hypocreomycetidae</taxon>
        <taxon>Hypocreales</taxon>
        <taxon>Cordycipitaceae</taxon>
        <taxon>Beauveria</taxon>
    </lineage>
</organism>
<dbReference type="PANTHER" id="PTHR40370">
    <property type="entry name" value="EXPRESSED PROTEIN"/>
    <property type="match status" value="1"/>
</dbReference>
<dbReference type="Pfam" id="PF11274">
    <property type="entry name" value="DUF3074"/>
    <property type="match status" value="1"/>
</dbReference>
<keyword evidence="4" id="KW-1185">Reference proteome</keyword>
<name>J4UUD8_BEAB2</name>
<gene>
    <name evidence="3" type="ORF">BBA_01562</name>
</gene>
<dbReference type="Proteomes" id="UP000002762">
    <property type="component" value="Unassembled WGS sequence"/>
</dbReference>
<dbReference type="RefSeq" id="XP_008594881.1">
    <property type="nucleotide sequence ID" value="XM_008596659.1"/>
</dbReference>
<feature type="region of interest" description="Disordered" evidence="1">
    <location>
        <begin position="348"/>
        <end position="371"/>
    </location>
</feature>
<evidence type="ECO:0000313" key="3">
    <source>
        <dbReference type="EMBL" id="EJP69597.1"/>
    </source>
</evidence>
<feature type="domain" description="DUF3074" evidence="2">
    <location>
        <begin position="122"/>
        <end position="307"/>
    </location>
</feature>
<evidence type="ECO:0000256" key="1">
    <source>
        <dbReference type="SAM" id="MobiDB-lite"/>
    </source>
</evidence>
<feature type="compositionally biased region" description="Low complexity" evidence="1">
    <location>
        <begin position="514"/>
        <end position="525"/>
    </location>
</feature>
<evidence type="ECO:0000259" key="2">
    <source>
        <dbReference type="Pfam" id="PF11274"/>
    </source>
</evidence>
<sequence>MPQTLGPLVHLWGIDPSQLPAPTASAAELTPLLTGLLSEALPFIDDLPADSSSSPSSSSSASKSPPSSSWKFRKTHRYASSDATVDVYEKKLSADVMRRLATEYQSQLPQVRPPSGAAAETWFLRRSVHADAAAPKTASWDEFLLHFKQQHAASEKAFTASVESTTPRTQWDCGGVEIQHAGATWVDWTLKVEESVHRLPFPLKRRVFPVLQATAAVADRREFVVVQVFYTGGPDAANAAGGGTVTGAYTSVERVRELSPGEEEEEDGTKRIEWVMGTASDARGVLPEFVQALATPDMVPKDVDFFLSPRSVPPASTSRVTRSHAAAAAATASSSSSLIAVHRSSTITAAKSTSTDAAPPTSTSATTTAGASRLAAQADALAKMTLEMNLRTVGKQADRLERDLRVLVQATARDAAFRAQHETRLQDLWKEILAVKAHLAAARDRDDTARGLADEACRSEARRLAEEMRGEMAGVKEMVKGLRTTLSELPSAEQMQAALSQSSVDTQDSDPNTRRTTNQQQQQPRSASKQSIHARIQDALRSTRRWHRDHKTTRLSDAAFCAAYLRQQSKRDAPMAVFLQRAHFAIQKPIYTEHPSIQGKRT</sequence>
<feature type="compositionally biased region" description="Polar residues" evidence="1">
    <location>
        <begin position="493"/>
        <end position="510"/>
    </location>
</feature>
<dbReference type="EMBL" id="JH725152">
    <property type="protein sequence ID" value="EJP69597.1"/>
    <property type="molecule type" value="Genomic_DNA"/>
</dbReference>
<feature type="compositionally biased region" description="Low complexity" evidence="1">
    <location>
        <begin position="51"/>
        <end position="69"/>
    </location>
</feature>
<dbReference type="AlphaFoldDB" id="J4UUD8"/>
<protein>
    <recommendedName>
        <fullName evidence="2">DUF3074 domain-containing protein</fullName>
    </recommendedName>
</protein>
<dbReference type="HOGENOM" id="CLU_460832_0_0_1"/>
<dbReference type="PANTHER" id="PTHR40370:SF1">
    <property type="entry name" value="DUF3074 DOMAIN-CONTAINING PROTEIN"/>
    <property type="match status" value="1"/>
</dbReference>
<evidence type="ECO:0000313" key="4">
    <source>
        <dbReference type="Proteomes" id="UP000002762"/>
    </source>
</evidence>